<evidence type="ECO:0000256" key="4">
    <source>
        <dbReference type="ARBA" id="ARBA00022605"/>
    </source>
</evidence>
<dbReference type="Gene3D" id="3.30.360.10">
    <property type="entry name" value="Dihydrodipicolinate Reductase, domain 2"/>
    <property type="match status" value="1"/>
</dbReference>
<feature type="domain" description="Semialdehyde dehydrogenase NAD-binding" evidence="8">
    <location>
        <begin position="3"/>
        <end position="137"/>
    </location>
</feature>
<dbReference type="InterPro" id="IPR000534">
    <property type="entry name" value="Semialdehyde_DH_NAD-bd"/>
</dbReference>
<accession>A0A6J6PIS8</accession>
<evidence type="ECO:0000313" key="9">
    <source>
        <dbReference type="EMBL" id="CAB4698432.1"/>
    </source>
</evidence>
<dbReference type="SUPFAM" id="SSF55347">
    <property type="entry name" value="Glyceraldehyde-3-phosphate dehydrogenase-like, C-terminal domain"/>
    <property type="match status" value="1"/>
</dbReference>
<dbReference type="GO" id="GO:0070401">
    <property type="term" value="F:NADP+ binding"/>
    <property type="evidence" value="ECO:0007669"/>
    <property type="project" value="InterPro"/>
</dbReference>
<comment type="catalytic activity">
    <reaction evidence="7">
        <text>N-acetyl-L-glutamate 5-semialdehyde + phosphate + NADP(+) = N-acetyl-L-glutamyl 5-phosphate + NADPH + H(+)</text>
        <dbReference type="Rhea" id="RHEA:21588"/>
        <dbReference type="ChEBI" id="CHEBI:15378"/>
        <dbReference type="ChEBI" id="CHEBI:29123"/>
        <dbReference type="ChEBI" id="CHEBI:43474"/>
        <dbReference type="ChEBI" id="CHEBI:57783"/>
        <dbReference type="ChEBI" id="CHEBI:57936"/>
        <dbReference type="ChEBI" id="CHEBI:58349"/>
        <dbReference type="EC" id="1.2.1.38"/>
    </reaction>
</comment>
<dbReference type="PANTHER" id="PTHR32338">
    <property type="entry name" value="N-ACETYL-GAMMA-GLUTAMYL-PHOSPHATE REDUCTASE, CHLOROPLASTIC-RELATED-RELATED"/>
    <property type="match status" value="1"/>
</dbReference>
<dbReference type="InterPro" id="IPR050085">
    <property type="entry name" value="AGPR"/>
</dbReference>
<keyword evidence="6" id="KW-0560">Oxidoreductase</keyword>
<evidence type="ECO:0000256" key="2">
    <source>
        <dbReference type="ARBA" id="ARBA00013072"/>
    </source>
</evidence>
<gene>
    <name evidence="9" type="ORF">UFOPK2625_00386</name>
</gene>
<dbReference type="InterPro" id="IPR036291">
    <property type="entry name" value="NAD(P)-bd_dom_sf"/>
</dbReference>
<dbReference type="FunFam" id="3.30.360.10:FF:000014">
    <property type="entry name" value="N-acetyl-gamma-glutamyl-phosphate reductase"/>
    <property type="match status" value="1"/>
</dbReference>
<name>A0A6J6PIS8_9ZZZZ</name>
<dbReference type="Pfam" id="PF01118">
    <property type="entry name" value="Semialdhyde_dh"/>
    <property type="match status" value="1"/>
</dbReference>
<evidence type="ECO:0000256" key="5">
    <source>
        <dbReference type="ARBA" id="ARBA00022857"/>
    </source>
</evidence>
<dbReference type="PANTHER" id="PTHR32338:SF10">
    <property type="entry name" value="N-ACETYL-GAMMA-GLUTAMYL-PHOSPHATE REDUCTASE, CHLOROPLASTIC-RELATED"/>
    <property type="match status" value="1"/>
</dbReference>
<dbReference type="EMBL" id="CAEZXZ010000038">
    <property type="protein sequence ID" value="CAB4698432.1"/>
    <property type="molecule type" value="Genomic_DNA"/>
</dbReference>
<dbReference type="CDD" id="cd24148">
    <property type="entry name" value="AGPR_1_actinobacAGPR_like"/>
    <property type="match status" value="1"/>
</dbReference>
<dbReference type="AlphaFoldDB" id="A0A6J6PIS8"/>
<dbReference type="SMART" id="SM00859">
    <property type="entry name" value="Semialdhyde_dh"/>
    <property type="match status" value="1"/>
</dbReference>
<dbReference type="EC" id="1.2.1.38" evidence="2"/>
<evidence type="ECO:0000256" key="1">
    <source>
        <dbReference type="ARBA" id="ARBA00004862"/>
    </source>
</evidence>
<dbReference type="SUPFAM" id="SSF51735">
    <property type="entry name" value="NAD(P)-binding Rossmann-fold domains"/>
    <property type="match status" value="1"/>
</dbReference>
<dbReference type="NCBIfam" id="TIGR01850">
    <property type="entry name" value="argC"/>
    <property type="match status" value="1"/>
</dbReference>
<sequence>MITASVAGASGYAGGELLRLLLGHPDFVVGPIAAGGKAGQQLGQVHPQLVSLAERVFEPTTAPAIGVADVVFLALPHGESAALVAQLPETCKVVDLGADFRLRDSTAWQHFYDAPYAGSWVYGLPELPGVREQIKNASCTANPGCFPTAVALSLAPLLADGLIECDDLVITAASGTSGAGRKAADHLIASEIMGSMSAYKVGGGHQHTPEMEQSLSDAAGQLVKLSFTPMLAPMSRGILATCSGKAVAGATSAGIRQSLARAYEEEPFVHLLPLGQWPQTASVLGTNAAQLQVAFDEHSGRVIVVSAIDNLGKGAAGQALQNANIMFGIPETLGLTCDGVAP</sequence>
<proteinExistence type="inferred from homology"/>
<dbReference type="GO" id="GO:0003942">
    <property type="term" value="F:N-acetyl-gamma-glutamyl-phosphate reductase activity"/>
    <property type="evidence" value="ECO:0007669"/>
    <property type="project" value="UniProtKB-EC"/>
</dbReference>
<organism evidence="9">
    <name type="scientific">freshwater metagenome</name>
    <dbReference type="NCBI Taxonomy" id="449393"/>
    <lineage>
        <taxon>unclassified sequences</taxon>
        <taxon>metagenomes</taxon>
        <taxon>ecological metagenomes</taxon>
    </lineage>
</organism>
<protein>
    <recommendedName>
        <fullName evidence="2">N-acetyl-gamma-glutamyl-phosphate reductase</fullName>
        <ecNumber evidence="2">1.2.1.38</ecNumber>
    </recommendedName>
</protein>
<keyword evidence="4" id="KW-0028">Amino-acid biosynthesis</keyword>
<dbReference type="Gene3D" id="3.40.50.720">
    <property type="entry name" value="NAD(P)-binding Rossmann-like Domain"/>
    <property type="match status" value="1"/>
</dbReference>
<keyword evidence="5" id="KW-0521">NADP</keyword>
<dbReference type="GO" id="GO:0006526">
    <property type="term" value="P:L-arginine biosynthetic process"/>
    <property type="evidence" value="ECO:0007669"/>
    <property type="project" value="UniProtKB-KW"/>
</dbReference>
<evidence type="ECO:0000259" key="8">
    <source>
        <dbReference type="SMART" id="SM00859"/>
    </source>
</evidence>
<reference evidence="9" key="1">
    <citation type="submission" date="2020-05" db="EMBL/GenBank/DDBJ databases">
        <authorList>
            <person name="Chiriac C."/>
            <person name="Salcher M."/>
            <person name="Ghai R."/>
            <person name="Kavagutti S V."/>
        </authorList>
    </citation>
    <scope>NUCLEOTIDE SEQUENCE</scope>
</reference>
<dbReference type="GO" id="GO:0051287">
    <property type="term" value="F:NAD binding"/>
    <property type="evidence" value="ECO:0007669"/>
    <property type="project" value="InterPro"/>
</dbReference>
<keyword evidence="3" id="KW-0055">Arginine biosynthesis</keyword>
<evidence type="ECO:0000256" key="6">
    <source>
        <dbReference type="ARBA" id="ARBA00023002"/>
    </source>
</evidence>
<dbReference type="Pfam" id="PF22698">
    <property type="entry name" value="Semialdhyde_dhC_1"/>
    <property type="match status" value="1"/>
</dbReference>
<dbReference type="InterPro" id="IPR000706">
    <property type="entry name" value="AGPR_type-1"/>
</dbReference>
<dbReference type="HAMAP" id="MF_00150">
    <property type="entry name" value="ArgC_type1"/>
    <property type="match status" value="1"/>
</dbReference>
<evidence type="ECO:0000256" key="7">
    <source>
        <dbReference type="ARBA" id="ARBA00050557"/>
    </source>
</evidence>
<dbReference type="InterPro" id="IPR058924">
    <property type="entry name" value="AGPR_dimerisation_dom"/>
</dbReference>
<comment type="pathway">
    <text evidence="1">Amino-acid biosynthesis; L-arginine biosynthesis; N(2)-acetyl-L-ornithine from L-glutamate: step 3/4.</text>
</comment>
<evidence type="ECO:0000256" key="3">
    <source>
        <dbReference type="ARBA" id="ARBA00022571"/>
    </source>
</evidence>
<dbReference type="CDD" id="cd23934">
    <property type="entry name" value="AGPR_1_C"/>
    <property type="match status" value="1"/>
</dbReference>